<dbReference type="Pfam" id="PF15630">
    <property type="entry name" value="CENP-S"/>
    <property type="match status" value="1"/>
</dbReference>
<sequence>QKLAVNSSASNKEKRDKLHIYTIMDADTEQEAQLNKIQSMKAAVHFTVGRICEEVGVELEMSFSKQVIATLTEITFKQLETYTKDLEAFSKHGRRTTITADDVKLLVRRNKQL</sequence>
<name>A0AAV2R2Q9_MEGNR</name>
<dbReference type="AlphaFoldDB" id="A0AAV2R2Q9"/>
<dbReference type="GO" id="GO:0003682">
    <property type="term" value="F:chromatin binding"/>
    <property type="evidence" value="ECO:0007669"/>
    <property type="project" value="TreeGrafter"/>
</dbReference>
<dbReference type="EMBL" id="CAXKWB010014184">
    <property type="protein sequence ID" value="CAL4109967.1"/>
    <property type="molecule type" value="Genomic_DNA"/>
</dbReference>
<comment type="similarity">
    <text evidence="1">Belongs to the TAF9 family. CENP-S/MHF1 subfamily.</text>
</comment>
<evidence type="ECO:0000256" key="5">
    <source>
        <dbReference type="ARBA" id="ARBA00023204"/>
    </source>
</evidence>
<dbReference type="CDD" id="cd22919">
    <property type="entry name" value="HFD_CENP-S"/>
    <property type="match status" value="1"/>
</dbReference>
<keyword evidence="3" id="KW-0227">DNA damage</keyword>
<evidence type="ECO:0000256" key="2">
    <source>
        <dbReference type="ARBA" id="ARBA00016400"/>
    </source>
</evidence>
<dbReference type="GO" id="GO:0031297">
    <property type="term" value="P:replication fork processing"/>
    <property type="evidence" value="ECO:0007669"/>
    <property type="project" value="TreeGrafter"/>
</dbReference>
<dbReference type="InterPro" id="IPR029003">
    <property type="entry name" value="CENP-S/Mhf1"/>
</dbReference>
<evidence type="ECO:0000313" key="6">
    <source>
        <dbReference type="EMBL" id="CAL4109967.1"/>
    </source>
</evidence>
<dbReference type="GO" id="GO:0003677">
    <property type="term" value="F:DNA binding"/>
    <property type="evidence" value="ECO:0007669"/>
    <property type="project" value="UniProtKB-KW"/>
</dbReference>
<dbReference type="PANTHER" id="PTHR22980">
    <property type="entry name" value="CORTISTATIN"/>
    <property type="match status" value="1"/>
</dbReference>
<proteinExistence type="inferred from homology"/>
<dbReference type="InterPro" id="IPR009072">
    <property type="entry name" value="Histone-fold"/>
</dbReference>
<dbReference type="PANTHER" id="PTHR22980:SF0">
    <property type="entry name" value="CENTROMERE PROTEIN S"/>
    <property type="match status" value="1"/>
</dbReference>
<dbReference type="GO" id="GO:0006281">
    <property type="term" value="P:DNA repair"/>
    <property type="evidence" value="ECO:0007669"/>
    <property type="project" value="UniProtKB-KW"/>
</dbReference>
<reference evidence="6 7" key="1">
    <citation type="submission" date="2024-05" db="EMBL/GenBank/DDBJ databases">
        <authorList>
            <person name="Wallberg A."/>
        </authorList>
    </citation>
    <scope>NUCLEOTIDE SEQUENCE [LARGE SCALE GENOMIC DNA]</scope>
</reference>
<feature type="non-terminal residue" evidence="6">
    <location>
        <position position="113"/>
    </location>
</feature>
<gene>
    <name evidence="6" type="ORF">MNOR_LOCUS19246</name>
</gene>
<dbReference type="SUPFAM" id="SSF47113">
    <property type="entry name" value="Histone-fold"/>
    <property type="match status" value="1"/>
</dbReference>
<organism evidence="6 7">
    <name type="scientific">Meganyctiphanes norvegica</name>
    <name type="common">Northern krill</name>
    <name type="synonym">Thysanopoda norvegica</name>
    <dbReference type="NCBI Taxonomy" id="48144"/>
    <lineage>
        <taxon>Eukaryota</taxon>
        <taxon>Metazoa</taxon>
        <taxon>Ecdysozoa</taxon>
        <taxon>Arthropoda</taxon>
        <taxon>Crustacea</taxon>
        <taxon>Multicrustacea</taxon>
        <taxon>Malacostraca</taxon>
        <taxon>Eumalacostraca</taxon>
        <taxon>Eucarida</taxon>
        <taxon>Euphausiacea</taxon>
        <taxon>Euphausiidae</taxon>
        <taxon>Meganyctiphanes</taxon>
    </lineage>
</organism>
<dbReference type="GO" id="GO:0000712">
    <property type="term" value="P:resolution of meiotic recombination intermediates"/>
    <property type="evidence" value="ECO:0007669"/>
    <property type="project" value="TreeGrafter"/>
</dbReference>
<evidence type="ECO:0000256" key="3">
    <source>
        <dbReference type="ARBA" id="ARBA00022763"/>
    </source>
</evidence>
<dbReference type="GO" id="GO:0046982">
    <property type="term" value="F:protein heterodimerization activity"/>
    <property type="evidence" value="ECO:0007669"/>
    <property type="project" value="InterPro"/>
</dbReference>
<keyword evidence="7" id="KW-1185">Reference proteome</keyword>
<feature type="non-terminal residue" evidence="6">
    <location>
        <position position="1"/>
    </location>
</feature>
<dbReference type="GO" id="GO:0071821">
    <property type="term" value="C:FANCM-MHF complex"/>
    <property type="evidence" value="ECO:0007669"/>
    <property type="project" value="InterPro"/>
</dbReference>
<keyword evidence="5" id="KW-0234">DNA repair</keyword>
<dbReference type="Gene3D" id="1.10.20.10">
    <property type="entry name" value="Histone, subunit A"/>
    <property type="match status" value="1"/>
</dbReference>
<evidence type="ECO:0000256" key="1">
    <source>
        <dbReference type="ARBA" id="ARBA00006612"/>
    </source>
</evidence>
<accession>A0AAV2R2Q9</accession>
<keyword evidence="4" id="KW-0238">DNA-binding</keyword>
<comment type="caution">
    <text evidence="6">The sequence shown here is derived from an EMBL/GenBank/DDBJ whole genome shotgun (WGS) entry which is preliminary data.</text>
</comment>
<evidence type="ECO:0000256" key="4">
    <source>
        <dbReference type="ARBA" id="ARBA00023125"/>
    </source>
</evidence>
<dbReference type="Proteomes" id="UP001497623">
    <property type="component" value="Unassembled WGS sequence"/>
</dbReference>
<protein>
    <recommendedName>
        <fullName evidence="2">Centromere protein S</fullName>
    </recommendedName>
</protein>
<evidence type="ECO:0000313" key="7">
    <source>
        <dbReference type="Proteomes" id="UP001497623"/>
    </source>
</evidence>